<dbReference type="Pfam" id="PF03091">
    <property type="entry name" value="CutA1"/>
    <property type="match status" value="1"/>
</dbReference>
<dbReference type="OrthoDB" id="37622at2"/>
<evidence type="ECO:0000256" key="1">
    <source>
        <dbReference type="ARBA" id="ARBA00010169"/>
    </source>
</evidence>
<dbReference type="InterPro" id="IPR004323">
    <property type="entry name" value="Ion_tolerance_CutA"/>
</dbReference>
<dbReference type="Gene3D" id="3.30.70.120">
    <property type="match status" value="1"/>
</dbReference>
<evidence type="ECO:0000313" key="3">
    <source>
        <dbReference type="Proteomes" id="UP000321814"/>
    </source>
</evidence>
<dbReference type="PANTHER" id="PTHR23419:SF8">
    <property type="entry name" value="FI09726P"/>
    <property type="match status" value="1"/>
</dbReference>
<dbReference type="GO" id="GO:0005507">
    <property type="term" value="F:copper ion binding"/>
    <property type="evidence" value="ECO:0007669"/>
    <property type="project" value="TreeGrafter"/>
</dbReference>
<protein>
    <submittedName>
        <fullName evidence="2">Divalent-cation tolerance protein CutA</fullName>
    </submittedName>
</protein>
<dbReference type="AlphaFoldDB" id="A0A5C8M1X2"/>
<organism evidence="2 3">
    <name type="scientific">Rheinheimera tangshanensis</name>
    <dbReference type="NCBI Taxonomy" id="400153"/>
    <lineage>
        <taxon>Bacteria</taxon>
        <taxon>Pseudomonadati</taxon>
        <taxon>Pseudomonadota</taxon>
        <taxon>Gammaproteobacteria</taxon>
        <taxon>Chromatiales</taxon>
        <taxon>Chromatiaceae</taxon>
        <taxon>Rheinheimera</taxon>
    </lineage>
</organism>
<sequence>MMELILCNCPDAEVAERITQHLLEQKLAACVNVLPAVQSHYVWQGKLEQSTEIPLLIKARKEDFIEVEQAICALHPYQVPEIIAIAAQQVFAPYLQWVQEVTSRD</sequence>
<accession>A0A5C8M1X2</accession>
<keyword evidence="3" id="KW-1185">Reference proteome</keyword>
<dbReference type="InterPro" id="IPR015867">
    <property type="entry name" value="N-reg_PII/ATP_PRibTrfase_C"/>
</dbReference>
<comment type="caution">
    <text evidence="2">The sequence shown here is derived from an EMBL/GenBank/DDBJ whole genome shotgun (WGS) entry which is preliminary data.</text>
</comment>
<dbReference type="Proteomes" id="UP000321814">
    <property type="component" value="Unassembled WGS sequence"/>
</dbReference>
<evidence type="ECO:0000313" key="2">
    <source>
        <dbReference type="EMBL" id="TXK83391.1"/>
    </source>
</evidence>
<dbReference type="SUPFAM" id="SSF54913">
    <property type="entry name" value="GlnB-like"/>
    <property type="match status" value="1"/>
</dbReference>
<proteinExistence type="inferred from homology"/>
<gene>
    <name evidence="2" type="ORF">FU839_02010</name>
</gene>
<name>A0A5C8M1X2_9GAMM</name>
<dbReference type="InterPro" id="IPR011322">
    <property type="entry name" value="N-reg_PII-like_a/b"/>
</dbReference>
<dbReference type="GO" id="GO:0010038">
    <property type="term" value="P:response to metal ion"/>
    <property type="evidence" value="ECO:0007669"/>
    <property type="project" value="InterPro"/>
</dbReference>
<comment type="similarity">
    <text evidence="1">Belongs to the CutA family.</text>
</comment>
<dbReference type="EMBL" id="VRLR01000001">
    <property type="protein sequence ID" value="TXK83391.1"/>
    <property type="molecule type" value="Genomic_DNA"/>
</dbReference>
<reference evidence="2 3" key="1">
    <citation type="submission" date="2019-08" db="EMBL/GenBank/DDBJ databases">
        <title>Draft genome analysis of Rheinheimera tangshanensis isolated from the roots of fresh rice plants (Oryza sativa).</title>
        <authorList>
            <person name="Yu Q."/>
            <person name="Qi Y."/>
            <person name="Zhang H."/>
            <person name="Pu J."/>
        </authorList>
    </citation>
    <scope>NUCLEOTIDE SEQUENCE [LARGE SCALE GENOMIC DNA]</scope>
    <source>
        <strain evidence="2 3">JA3-B52</strain>
    </source>
</reference>
<dbReference type="PANTHER" id="PTHR23419">
    <property type="entry name" value="DIVALENT CATION TOLERANCE CUTA-RELATED"/>
    <property type="match status" value="1"/>
</dbReference>